<dbReference type="Gene3D" id="3.40.50.620">
    <property type="entry name" value="HUPs"/>
    <property type="match status" value="1"/>
</dbReference>
<keyword evidence="4" id="KW-1185">Reference proteome</keyword>
<evidence type="ECO:0000259" key="2">
    <source>
        <dbReference type="Pfam" id="PF00582"/>
    </source>
</evidence>
<dbReference type="PANTHER" id="PTHR46268">
    <property type="entry name" value="STRESS RESPONSE PROTEIN NHAX"/>
    <property type="match status" value="1"/>
</dbReference>
<comment type="similarity">
    <text evidence="1">Belongs to the universal stress protein A family.</text>
</comment>
<proteinExistence type="inferred from homology"/>
<evidence type="ECO:0000256" key="1">
    <source>
        <dbReference type="ARBA" id="ARBA00008791"/>
    </source>
</evidence>
<gene>
    <name evidence="3" type="ORF">ACFPT7_08085</name>
</gene>
<dbReference type="CDD" id="cd00293">
    <property type="entry name" value="USP-like"/>
    <property type="match status" value="1"/>
</dbReference>
<dbReference type="EMBL" id="JBHSPH010000002">
    <property type="protein sequence ID" value="MFC5862249.1"/>
    <property type="molecule type" value="Genomic_DNA"/>
</dbReference>
<accession>A0ABW1ED10</accession>
<dbReference type="InterPro" id="IPR006015">
    <property type="entry name" value="Universal_stress_UspA"/>
</dbReference>
<protein>
    <submittedName>
        <fullName evidence="3">Universal stress protein</fullName>
    </submittedName>
</protein>
<evidence type="ECO:0000313" key="4">
    <source>
        <dbReference type="Proteomes" id="UP001596091"/>
    </source>
</evidence>
<dbReference type="Proteomes" id="UP001596091">
    <property type="component" value="Unassembled WGS sequence"/>
</dbReference>
<reference evidence="4" key="1">
    <citation type="journal article" date="2019" name="Int. J. Syst. Evol. Microbiol.">
        <title>The Global Catalogue of Microorganisms (GCM) 10K type strain sequencing project: providing services to taxonomists for standard genome sequencing and annotation.</title>
        <authorList>
            <consortium name="The Broad Institute Genomics Platform"/>
            <consortium name="The Broad Institute Genome Sequencing Center for Infectious Disease"/>
            <person name="Wu L."/>
            <person name="Ma J."/>
        </authorList>
    </citation>
    <scope>NUCLEOTIDE SEQUENCE [LARGE SCALE GENOMIC DNA]</scope>
    <source>
        <strain evidence="4">JCM 4087</strain>
    </source>
</reference>
<dbReference type="SUPFAM" id="SSF52402">
    <property type="entry name" value="Adenine nucleotide alpha hydrolases-like"/>
    <property type="match status" value="1"/>
</dbReference>
<dbReference type="InterPro" id="IPR006016">
    <property type="entry name" value="UspA"/>
</dbReference>
<name>A0ABW1ED10_9BACT</name>
<dbReference type="RefSeq" id="WP_263338611.1">
    <property type="nucleotide sequence ID" value="NZ_JAGSYH010000004.1"/>
</dbReference>
<sequence>MPDCEIHKILAADDGTPEGERAAYTAMELGGRLKADVLLLGVVPPQNIDPMMGPPGYNPAVFRRKLEDRLWRFRKFGESLGMDVDVDVVDGRPADQIRRRAAAEHVDLIIVGRHRKSPLMRFFVGSTSETVVRVAHCSVMVAR</sequence>
<dbReference type="InterPro" id="IPR014729">
    <property type="entry name" value="Rossmann-like_a/b/a_fold"/>
</dbReference>
<organism evidence="3 4">
    <name type="scientific">Acidicapsa dinghuensis</name>
    <dbReference type="NCBI Taxonomy" id="2218256"/>
    <lineage>
        <taxon>Bacteria</taxon>
        <taxon>Pseudomonadati</taxon>
        <taxon>Acidobacteriota</taxon>
        <taxon>Terriglobia</taxon>
        <taxon>Terriglobales</taxon>
        <taxon>Acidobacteriaceae</taxon>
        <taxon>Acidicapsa</taxon>
    </lineage>
</organism>
<dbReference type="Pfam" id="PF00582">
    <property type="entry name" value="Usp"/>
    <property type="match status" value="1"/>
</dbReference>
<dbReference type="PANTHER" id="PTHR46268:SF6">
    <property type="entry name" value="UNIVERSAL STRESS PROTEIN UP12"/>
    <property type="match status" value="1"/>
</dbReference>
<evidence type="ECO:0000313" key="3">
    <source>
        <dbReference type="EMBL" id="MFC5862249.1"/>
    </source>
</evidence>
<comment type="caution">
    <text evidence="3">The sequence shown here is derived from an EMBL/GenBank/DDBJ whole genome shotgun (WGS) entry which is preliminary data.</text>
</comment>
<dbReference type="PRINTS" id="PR01438">
    <property type="entry name" value="UNVRSLSTRESS"/>
</dbReference>
<feature type="domain" description="UspA" evidence="2">
    <location>
        <begin position="6"/>
        <end position="143"/>
    </location>
</feature>